<dbReference type="FunFam" id="3.40.50.2000:FF:000019">
    <property type="entry name" value="Glycosyltransferase"/>
    <property type="match status" value="1"/>
</dbReference>
<sequence>MASNPHVLAIFFPLQGHINPMIQLCNRLVSKGIRVTFVTTASFSKNLEKQPHQHADSNLISMEAVPDSTSDEAHEALDIYEAFFRSFRAAMISGLSEIVAKYSNSREPLTAIVYDSCLPWMLDFAHEKGLKGAVLFTQPAAVCSVFHHVYKGSLEISHDEASEVSLPGLPVLAVKDLPSLLYDVRGYGAILRTLVEQFSTFEKADWRLFNTFDKLEDEVLKWMGKGCKIQTIGPTVPSMCTDKRIPGNYDYGLCFFKPKTESFIKWLDSKEDRSVIYVSFGSLADLSEKQLEEVAWGLIKTKCNFLWVVRDTEQSKLPQYLTSDLVERGLIVNWCTQLQVLSHRAVGGFFSHCGWNSTLEALVLGVPMVVMPQWADQTTNAKLIVDMWKTGVRVKADGNGIVTRDEVAARLNEVMQRESGDEIRRNVLKWKDLAIEAVSEGGSSDNNITEFADELFSTFRNIHQQKLAPARL</sequence>
<gene>
    <name evidence="10" type="ORF">C2S53_017387</name>
</gene>
<evidence type="ECO:0000313" key="10">
    <source>
        <dbReference type="EMBL" id="KAH6821257.1"/>
    </source>
</evidence>
<dbReference type="Gene3D" id="3.40.50.2000">
    <property type="entry name" value="Glycogen Phosphorylase B"/>
    <property type="match status" value="2"/>
</dbReference>
<dbReference type="Proteomes" id="UP001190926">
    <property type="component" value="Unassembled WGS sequence"/>
</dbReference>
<comment type="function">
    <text evidence="6">Catalyzes the glucosylation at the O-5 position of anthocyanidin 3-glucosides to form anthocyanidin 3,5-di-O-glucosides using UDP-glucose as sugar donor. Anthocyanidin 3,5-di-O-glucosides are molecules that are responsible for pigmentation. Also acts on anthocyanidin 3-O-(6-O-malonylglucoside). Much less active with hydroxycinnamoylglucose derivatives. No activity in the absence of the 3-O-glucoside group.</text>
</comment>
<dbReference type="AlphaFoldDB" id="A0AAD4ITV3"/>
<dbReference type="InterPro" id="IPR002213">
    <property type="entry name" value="UDP_glucos_trans"/>
</dbReference>
<dbReference type="Pfam" id="PF00201">
    <property type="entry name" value="UDPGT"/>
    <property type="match status" value="1"/>
</dbReference>
<evidence type="ECO:0000256" key="8">
    <source>
        <dbReference type="RuleBase" id="RU362057"/>
    </source>
</evidence>
<dbReference type="PROSITE" id="PS00375">
    <property type="entry name" value="UDPGT"/>
    <property type="match status" value="1"/>
</dbReference>
<dbReference type="Pfam" id="PF26168">
    <property type="entry name" value="Glyco_transf_N"/>
    <property type="match status" value="1"/>
</dbReference>
<dbReference type="GO" id="GO:0102816">
    <property type="term" value="F:UDP-D-glucose:delphinidin 3-O-glucosyl-5-O-caffeoylglucoside -O-beta-D-glucosyltransferase activity"/>
    <property type="evidence" value="ECO:0007669"/>
    <property type="project" value="UniProtKB-EC"/>
</dbReference>
<comment type="catalytic activity">
    <reaction evidence="5">
        <text>an anthocyanidin 3-O-beta-D-glucoside + UDP-alpha-D-glucose = an anthocyanidin 3,5-di-O-beta-D-glucoside + UDP + 2 H(+)</text>
        <dbReference type="Rhea" id="RHEA:35423"/>
        <dbReference type="ChEBI" id="CHEBI:15378"/>
        <dbReference type="ChEBI" id="CHEBI:16307"/>
        <dbReference type="ChEBI" id="CHEBI:57503"/>
        <dbReference type="ChEBI" id="CHEBI:58223"/>
        <dbReference type="ChEBI" id="CHEBI:58885"/>
        <dbReference type="EC" id="2.4.1.298"/>
    </reaction>
</comment>
<dbReference type="InterPro" id="IPR058980">
    <property type="entry name" value="Glyco_transf_N"/>
</dbReference>
<dbReference type="EMBL" id="SDAM02002215">
    <property type="protein sequence ID" value="KAH6821257.1"/>
    <property type="molecule type" value="Genomic_DNA"/>
</dbReference>
<proteinExistence type="inferred from homology"/>
<comment type="pathway">
    <text evidence="1">Pigment biosynthesis; anthocyanin biosynthesis.</text>
</comment>
<feature type="domain" description="Glycosyltransferase N-terminal" evidence="9">
    <location>
        <begin position="7"/>
        <end position="63"/>
    </location>
</feature>
<dbReference type="GO" id="GO:0080044">
    <property type="term" value="F:quercetin 7-O-glucosyltransferase activity"/>
    <property type="evidence" value="ECO:0007669"/>
    <property type="project" value="TreeGrafter"/>
</dbReference>
<keyword evidence="11" id="KW-1185">Reference proteome</keyword>
<keyword evidence="3 7" id="KW-0808">Transferase</keyword>
<dbReference type="PANTHER" id="PTHR11926">
    <property type="entry name" value="GLUCOSYL/GLUCURONOSYL TRANSFERASES"/>
    <property type="match status" value="1"/>
</dbReference>
<comment type="caution">
    <text evidence="10">The sequence shown here is derived from an EMBL/GenBank/DDBJ whole genome shotgun (WGS) entry which is preliminary data.</text>
</comment>
<dbReference type="CDD" id="cd03784">
    <property type="entry name" value="GT1_Gtf-like"/>
    <property type="match status" value="1"/>
</dbReference>
<evidence type="ECO:0000259" key="9">
    <source>
        <dbReference type="Pfam" id="PF26168"/>
    </source>
</evidence>
<evidence type="ECO:0000256" key="1">
    <source>
        <dbReference type="ARBA" id="ARBA00004935"/>
    </source>
</evidence>
<keyword evidence="7" id="KW-0328">Glycosyltransferase</keyword>
<comment type="similarity">
    <text evidence="2 7">Belongs to the UDP-glycosyltransferase family.</text>
</comment>
<dbReference type="SUPFAM" id="SSF53756">
    <property type="entry name" value="UDP-Glycosyltransferase/glycogen phosphorylase"/>
    <property type="match status" value="1"/>
</dbReference>
<keyword evidence="4" id="KW-0732">Signal</keyword>
<evidence type="ECO:0000256" key="2">
    <source>
        <dbReference type="ARBA" id="ARBA00009995"/>
    </source>
</evidence>
<evidence type="ECO:0000256" key="7">
    <source>
        <dbReference type="RuleBase" id="RU003718"/>
    </source>
</evidence>
<evidence type="ECO:0000256" key="3">
    <source>
        <dbReference type="ARBA" id="ARBA00022679"/>
    </source>
</evidence>
<protein>
    <recommendedName>
        <fullName evidence="8">Glycosyltransferase</fullName>
        <ecNumber evidence="8">2.4.1.-</ecNumber>
    </recommendedName>
</protein>
<dbReference type="EC" id="2.4.1.-" evidence="8"/>
<dbReference type="PANTHER" id="PTHR11926:SF1560">
    <property type="entry name" value="UDP-GLYCOSYLTRANSFERASE 74E1-RELATED"/>
    <property type="match status" value="1"/>
</dbReference>
<evidence type="ECO:0000256" key="5">
    <source>
        <dbReference type="ARBA" id="ARBA00050360"/>
    </source>
</evidence>
<evidence type="ECO:0000256" key="6">
    <source>
        <dbReference type="ARBA" id="ARBA00056922"/>
    </source>
</evidence>
<accession>A0AAD4ITV3</accession>
<dbReference type="InterPro" id="IPR035595">
    <property type="entry name" value="UDP_glycos_trans_CS"/>
</dbReference>
<dbReference type="GO" id="GO:0080043">
    <property type="term" value="F:quercetin 3-O-glucosyltransferase activity"/>
    <property type="evidence" value="ECO:0007669"/>
    <property type="project" value="TreeGrafter"/>
</dbReference>
<reference evidence="10 11" key="1">
    <citation type="journal article" date="2021" name="Nat. Commun.">
        <title>Incipient diploidization of the medicinal plant Perilla within 10,000 years.</title>
        <authorList>
            <person name="Zhang Y."/>
            <person name="Shen Q."/>
            <person name="Leng L."/>
            <person name="Zhang D."/>
            <person name="Chen S."/>
            <person name="Shi Y."/>
            <person name="Ning Z."/>
            <person name="Chen S."/>
        </authorList>
    </citation>
    <scope>NUCLEOTIDE SEQUENCE [LARGE SCALE GENOMIC DNA]</scope>
    <source>
        <strain evidence="11">cv. PC099</strain>
    </source>
</reference>
<evidence type="ECO:0000256" key="4">
    <source>
        <dbReference type="ARBA" id="ARBA00022729"/>
    </source>
</evidence>
<organism evidence="10 11">
    <name type="scientific">Perilla frutescens var. hirtella</name>
    <name type="common">Perilla citriodora</name>
    <name type="synonym">Perilla setoyensis</name>
    <dbReference type="NCBI Taxonomy" id="608512"/>
    <lineage>
        <taxon>Eukaryota</taxon>
        <taxon>Viridiplantae</taxon>
        <taxon>Streptophyta</taxon>
        <taxon>Embryophyta</taxon>
        <taxon>Tracheophyta</taxon>
        <taxon>Spermatophyta</taxon>
        <taxon>Magnoliopsida</taxon>
        <taxon>eudicotyledons</taxon>
        <taxon>Gunneridae</taxon>
        <taxon>Pentapetalae</taxon>
        <taxon>asterids</taxon>
        <taxon>lamiids</taxon>
        <taxon>Lamiales</taxon>
        <taxon>Lamiaceae</taxon>
        <taxon>Nepetoideae</taxon>
        <taxon>Elsholtzieae</taxon>
        <taxon>Perilla</taxon>
    </lineage>
</organism>
<evidence type="ECO:0000313" key="11">
    <source>
        <dbReference type="Proteomes" id="UP001190926"/>
    </source>
</evidence>
<name>A0AAD4ITV3_PERFH</name>